<feature type="region of interest" description="Disordered" evidence="1">
    <location>
        <begin position="119"/>
        <end position="144"/>
    </location>
</feature>
<gene>
    <name evidence="2" type="ORF">BROFUL_02950</name>
</gene>
<name>A0A0M2UTN8_9BACT</name>
<comment type="caution">
    <text evidence="2">The sequence shown here is derived from an EMBL/GenBank/DDBJ whole genome shotgun (WGS) entry which is preliminary data.</text>
</comment>
<keyword evidence="3" id="KW-1185">Reference proteome</keyword>
<organism evidence="2 3">
    <name type="scientific">Candidatus Brocadia fulgida</name>
    <dbReference type="NCBI Taxonomy" id="380242"/>
    <lineage>
        <taxon>Bacteria</taxon>
        <taxon>Pseudomonadati</taxon>
        <taxon>Planctomycetota</taxon>
        <taxon>Candidatus Brocadiia</taxon>
        <taxon>Candidatus Brocadiales</taxon>
        <taxon>Candidatus Brocadiaceae</taxon>
        <taxon>Candidatus Brocadia</taxon>
    </lineage>
</organism>
<proteinExistence type="predicted"/>
<sequence length="144" mass="16517">MFLRWTCLFVSVHLLLSQNRRLCSSKTLIILESGKVVDVCPKAIPWFFDLFLPYGDPNQNNNALFHSCIYYTHINRLIIEHTLSCPFSASILEKESIRRINTIMRPLITPRITRHCRTMHGESPPSADVSRNPYLSDRPGTTGS</sequence>
<reference evidence="2 3" key="1">
    <citation type="journal article" date="2013" name="BMC Microbiol.">
        <title>Identification of the type II cytochrome c maturation pathway in anammox bacteria by comparative genomics.</title>
        <authorList>
            <person name="Ferousi C."/>
            <person name="Speth D.R."/>
            <person name="Reimann J."/>
            <person name="Op den Camp H.J."/>
            <person name="Allen J.W."/>
            <person name="Keltjens J.T."/>
            <person name="Jetten M.S."/>
        </authorList>
    </citation>
    <scope>NUCLEOTIDE SEQUENCE [LARGE SCALE GENOMIC DNA]</scope>
    <source>
        <strain evidence="2">RU1</strain>
    </source>
</reference>
<dbReference type="AlphaFoldDB" id="A0A0M2UTN8"/>
<evidence type="ECO:0000256" key="1">
    <source>
        <dbReference type="SAM" id="MobiDB-lite"/>
    </source>
</evidence>
<protein>
    <submittedName>
        <fullName evidence="2">Uncharacterized protein</fullName>
    </submittedName>
</protein>
<dbReference type="Proteomes" id="UP000034954">
    <property type="component" value="Unassembled WGS sequence"/>
</dbReference>
<accession>A0A0M2UTN8</accession>
<evidence type="ECO:0000313" key="2">
    <source>
        <dbReference type="EMBL" id="KKO18351.1"/>
    </source>
</evidence>
<evidence type="ECO:0000313" key="3">
    <source>
        <dbReference type="Proteomes" id="UP000034954"/>
    </source>
</evidence>
<dbReference type="EMBL" id="LAQJ01000278">
    <property type="protein sequence ID" value="KKO18351.1"/>
    <property type="molecule type" value="Genomic_DNA"/>
</dbReference>